<accession>A0ABZ2YM75</accession>
<comment type="similarity">
    <text evidence="2">Belongs to the SusD family.</text>
</comment>
<feature type="signal peptide" evidence="6">
    <location>
        <begin position="1"/>
        <end position="21"/>
    </location>
</feature>
<gene>
    <name evidence="9" type="ORF">WJU16_22935</name>
</gene>
<evidence type="ECO:0000259" key="7">
    <source>
        <dbReference type="Pfam" id="PF07980"/>
    </source>
</evidence>
<keyword evidence="10" id="KW-1185">Reference proteome</keyword>
<dbReference type="InterPro" id="IPR033985">
    <property type="entry name" value="SusD-like_N"/>
</dbReference>
<dbReference type="RefSeq" id="WP_341835686.1">
    <property type="nucleotide sequence ID" value="NZ_CP149822.1"/>
</dbReference>
<evidence type="ECO:0000313" key="9">
    <source>
        <dbReference type="EMBL" id="WZN40821.1"/>
    </source>
</evidence>
<evidence type="ECO:0000256" key="3">
    <source>
        <dbReference type="ARBA" id="ARBA00022729"/>
    </source>
</evidence>
<name>A0ABZ2YM75_9BACT</name>
<comment type="subcellular location">
    <subcellularLocation>
        <location evidence="1">Cell outer membrane</location>
    </subcellularLocation>
</comment>
<feature type="domain" description="SusD-like N-terminal" evidence="8">
    <location>
        <begin position="96"/>
        <end position="229"/>
    </location>
</feature>
<evidence type="ECO:0000313" key="10">
    <source>
        <dbReference type="Proteomes" id="UP001485459"/>
    </source>
</evidence>
<dbReference type="EMBL" id="CP149822">
    <property type="protein sequence ID" value="WZN40821.1"/>
    <property type="molecule type" value="Genomic_DNA"/>
</dbReference>
<evidence type="ECO:0000259" key="8">
    <source>
        <dbReference type="Pfam" id="PF14322"/>
    </source>
</evidence>
<dbReference type="PROSITE" id="PS51257">
    <property type="entry name" value="PROKAR_LIPOPROTEIN"/>
    <property type="match status" value="1"/>
</dbReference>
<evidence type="ECO:0000256" key="2">
    <source>
        <dbReference type="ARBA" id="ARBA00006275"/>
    </source>
</evidence>
<organism evidence="9 10">
    <name type="scientific">Chitinophaga pollutisoli</name>
    <dbReference type="NCBI Taxonomy" id="3133966"/>
    <lineage>
        <taxon>Bacteria</taxon>
        <taxon>Pseudomonadati</taxon>
        <taxon>Bacteroidota</taxon>
        <taxon>Chitinophagia</taxon>
        <taxon>Chitinophagales</taxon>
        <taxon>Chitinophagaceae</taxon>
        <taxon>Chitinophaga</taxon>
    </lineage>
</organism>
<dbReference type="SUPFAM" id="SSF48452">
    <property type="entry name" value="TPR-like"/>
    <property type="match status" value="1"/>
</dbReference>
<sequence length="618" mass="70578">MKTSIKKLTYFLLLLTLASCTKDGAGLLDKAESGDLNEERVFTNAKYTKEFLTDIYRRIPYSWDNNVYLDACTDDGESRPWWGWVNNVHVGAYNPTSMPDKFKRWADYYAAIRACNLFLSKIDNVPIDPEQYMNSVEVRDRLKYEAVLLRAYFYAELVRWYGSVPLITKVLTRDSPELLSGRASLAEMQKFISDECDRAAANLPARQTGSDYMRVTSGMAKAVKARVMLHLASPLFNSNTSGSESPWSWGGYDANRWLAAAEAAKAVIDHTDENGAPVYSLVVRTEPNNYFGTRVTYPGSMKAMGWFNVFITRVNTEYILGYARKGLTNELDKWQLPGAMQRSGDASYTLPTYNYAACFETKDGYPVYQTDEYGVPKLDGNGQFLVNAASGFDPQQPYANRDSRFYHSLWYNGSMFSGITFNPWRGEDGSFGQEFLNGYAHTGLFLRKFMDPKNISINNSGVQGQTNHSFPVYRFVEMLLNYAEAMNEYLPDGADRSEAIAALDKIRARADMPSVAVTFANNGWNPASQAQLRKFIRNERRIELAFEDHRFFDIRRWNIGEQTQKTVYEHDILKKADGSFVYKILVWERRVFQQKHNLLPIPQSEVNNNPNMQQNPGW</sequence>
<dbReference type="InterPro" id="IPR011990">
    <property type="entry name" value="TPR-like_helical_dom_sf"/>
</dbReference>
<dbReference type="Pfam" id="PF14322">
    <property type="entry name" value="SusD-like_3"/>
    <property type="match status" value="1"/>
</dbReference>
<keyword evidence="5" id="KW-0998">Cell outer membrane</keyword>
<dbReference type="Pfam" id="PF07980">
    <property type="entry name" value="SusD_RagB"/>
    <property type="match status" value="1"/>
</dbReference>
<evidence type="ECO:0000256" key="6">
    <source>
        <dbReference type="SAM" id="SignalP"/>
    </source>
</evidence>
<keyword evidence="3 6" id="KW-0732">Signal</keyword>
<dbReference type="Proteomes" id="UP001485459">
    <property type="component" value="Chromosome"/>
</dbReference>
<dbReference type="Gene3D" id="1.25.40.390">
    <property type="match status" value="1"/>
</dbReference>
<reference evidence="10" key="1">
    <citation type="submission" date="2024-03" db="EMBL/GenBank/DDBJ databases">
        <title>Chitinophaga horti sp. nov., isolated from garden soil.</title>
        <authorList>
            <person name="Lee D.S."/>
            <person name="Han D.M."/>
            <person name="Baek J.H."/>
            <person name="Choi D.G."/>
            <person name="Jeon J.H."/>
            <person name="Jeon C.O."/>
        </authorList>
    </citation>
    <scope>NUCLEOTIDE SEQUENCE [LARGE SCALE GENOMIC DNA]</scope>
    <source>
        <strain evidence="10">GPA1</strain>
    </source>
</reference>
<protein>
    <submittedName>
        <fullName evidence="9">RagB/SusD family nutrient uptake outer membrane protein</fullName>
    </submittedName>
</protein>
<evidence type="ECO:0000256" key="1">
    <source>
        <dbReference type="ARBA" id="ARBA00004442"/>
    </source>
</evidence>
<dbReference type="InterPro" id="IPR012944">
    <property type="entry name" value="SusD_RagB_dom"/>
</dbReference>
<evidence type="ECO:0000256" key="4">
    <source>
        <dbReference type="ARBA" id="ARBA00023136"/>
    </source>
</evidence>
<feature type="domain" description="RagB/SusD" evidence="7">
    <location>
        <begin position="359"/>
        <end position="618"/>
    </location>
</feature>
<feature type="chain" id="PRO_5046567694" evidence="6">
    <location>
        <begin position="22"/>
        <end position="618"/>
    </location>
</feature>
<keyword evidence="4" id="KW-0472">Membrane</keyword>
<evidence type="ECO:0000256" key="5">
    <source>
        <dbReference type="ARBA" id="ARBA00023237"/>
    </source>
</evidence>
<proteinExistence type="inferred from homology"/>